<feature type="compositionally biased region" description="Basic and acidic residues" evidence="1">
    <location>
        <begin position="138"/>
        <end position="151"/>
    </location>
</feature>
<evidence type="ECO:0000313" key="2">
    <source>
        <dbReference type="EMBL" id="KAG5378767.1"/>
    </source>
</evidence>
<sequence length="212" mass="22614">MPPGAKKRKALKKKKQQQEPTVTSTNTKGSTDGDNHHEKGHDEHGRQNGEFGGTKDPSGLVKDTAKEISDHVTQGLGPNNGIAIAVEIGTDDKKNILDLTSQDACGYSIKEITPVTEPEKTEHAETSTHSNLVNNKSDGTKEYPSPEKDNGKVAATLSGSAAGISRNVESLIKSEVPVSSEEKRLLLTRPPAVQTSWLSCCGLFDAVTGSDR</sequence>
<comment type="caution">
    <text evidence="2">The sequence shown here is derived from an EMBL/GenBank/DDBJ whole genome shotgun (WGS) entry which is preliminary data.</text>
</comment>
<feature type="compositionally biased region" description="Polar residues" evidence="1">
    <location>
        <begin position="19"/>
        <end position="30"/>
    </location>
</feature>
<evidence type="ECO:0000313" key="3">
    <source>
        <dbReference type="Proteomes" id="UP000823674"/>
    </source>
</evidence>
<feature type="compositionally biased region" description="Basic residues" evidence="1">
    <location>
        <begin position="1"/>
        <end position="15"/>
    </location>
</feature>
<organism evidence="2 3">
    <name type="scientific">Brassica rapa subsp. trilocularis</name>
    <dbReference type="NCBI Taxonomy" id="1813537"/>
    <lineage>
        <taxon>Eukaryota</taxon>
        <taxon>Viridiplantae</taxon>
        <taxon>Streptophyta</taxon>
        <taxon>Embryophyta</taxon>
        <taxon>Tracheophyta</taxon>
        <taxon>Spermatophyta</taxon>
        <taxon>Magnoliopsida</taxon>
        <taxon>eudicotyledons</taxon>
        <taxon>Gunneridae</taxon>
        <taxon>Pentapetalae</taxon>
        <taxon>rosids</taxon>
        <taxon>malvids</taxon>
        <taxon>Brassicales</taxon>
        <taxon>Brassicaceae</taxon>
        <taxon>Brassiceae</taxon>
        <taxon>Brassica</taxon>
    </lineage>
</organism>
<evidence type="ECO:0000256" key="1">
    <source>
        <dbReference type="SAM" id="MobiDB-lite"/>
    </source>
</evidence>
<dbReference type="EMBL" id="JADBGQ010000009">
    <property type="protein sequence ID" value="KAG5378767.1"/>
    <property type="molecule type" value="Genomic_DNA"/>
</dbReference>
<protein>
    <submittedName>
        <fullName evidence="2">Uncharacterized protein</fullName>
    </submittedName>
</protein>
<feature type="compositionally biased region" description="Basic and acidic residues" evidence="1">
    <location>
        <begin position="31"/>
        <end position="47"/>
    </location>
</feature>
<proteinExistence type="predicted"/>
<accession>A0ABQ7KWU3</accession>
<gene>
    <name evidence="2" type="primary">A07p015350.1_BraROA</name>
    <name evidence="2" type="ORF">IGI04_026609</name>
</gene>
<dbReference type="PANTHER" id="PTHR37187:SF10">
    <property type="entry name" value="BNAA07G07940D PROTEIN"/>
    <property type="match status" value="1"/>
</dbReference>
<feature type="region of interest" description="Disordered" evidence="1">
    <location>
        <begin position="1"/>
        <end position="80"/>
    </location>
</feature>
<feature type="compositionally biased region" description="Basic and acidic residues" evidence="1">
    <location>
        <begin position="117"/>
        <end position="126"/>
    </location>
</feature>
<feature type="region of interest" description="Disordered" evidence="1">
    <location>
        <begin position="113"/>
        <end position="156"/>
    </location>
</feature>
<feature type="compositionally biased region" description="Polar residues" evidence="1">
    <location>
        <begin position="127"/>
        <end position="137"/>
    </location>
</feature>
<dbReference type="Proteomes" id="UP000823674">
    <property type="component" value="Chromosome A07"/>
</dbReference>
<name>A0ABQ7KWU3_BRACM</name>
<dbReference type="PANTHER" id="PTHR37187">
    <property type="entry name" value="EXPRESSED PROTEIN"/>
    <property type="match status" value="1"/>
</dbReference>
<keyword evidence="3" id="KW-1185">Reference proteome</keyword>
<reference evidence="2 3" key="1">
    <citation type="submission" date="2021-03" db="EMBL/GenBank/DDBJ databases">
        <authorList>
            <person name="King G.J."/>
            <person name="Bancroft I."/>
            <person name="Baten A."/>
            <person name="Bloomfield J."/>
            <person name="Borpatragohain P."/>
            <person name="He Z."/>
            <person name="Irish N."/>
            <person name="Irwin J."/>
            <person name="Liu K."/>
            <person name="Mauleon R.P."/>
            <person name="Moore J."/>
            <person name="Morris R."/>
            <person name="Ostergaard L."/>
            <person name="Wang B."/>
            <person name="Wells R."/>
        </authorList>
    </citation>
    <scope>NUCLEOTIDE SEQUENCE [LARGE SCALE GENOMIC DNA]</scope>
    <source>
        <strain evidence="2">R-o-18</strain>
        <tissue evidence="2">Leaf</tissue>
    </source>
</reference>